<comment type="caution">
    <text evidence="2">The sequence shown here is derived from an EMBL/GenBank/DDBJ whole genome shotgun (WGS) entry which is preliminary data.</text>
</comment>
<dbReference type="PANTHER" id="PTHR36966">
    <property type="entry name" value="REP-ASSOCIATED TYROSINE TRANSPOSASE"/>
    <property type="match status" value="1"/>
</dbReference>
<dbReference type="EMBL" id="BMNN01000003">
    <property type="protein sequence ID" value="GGJ00117.1"/>
    <property type="molecule type" value="Genomic_DNA"/>
</dbReference>
<dbReference type="Proteomes" id="UP000633263">
    <property type="component" value="Unassembled WGS sequence"/>
</dbReference>
<protein>
    <recommendedName>
        <fullName evidence="1">Transposase IS200-like domain-containing protein</fullName>
    </recommendedName>
</protein>
<accession>A0ABQ2CPE5</accession>
<keyword evidence="3" id="KW-1185">Reference proteome</keyword>
<dbReference type="RefSeq" id="WP_188636121.1">
    <property type="nucleotide sequence ID" value="NZ_BMNN01000003.1"/>
</dbReference>
<evidence type="ECO:0000259" key="1">
    <source>
        <dbReference type="SMART" id="SM01321"/>
    </source>
</evidence>
<gene>
    <name evidence="2" type="ORF">GCM10009083_16050</name>
</gene>
<dbReference type="InterPro" id="IPR002686">
    <property type="entry name" value="Transposase_17"/>
</dbReference>
<dbReference type="SMART" id="SM01321">
    <property type="entry name" value="Y1_Tnp"/>
    <property type="match status" value="1"/>
</dbReference>
<dbReference type="PANTHER" id="PTHR36966:SF1">
    <property type="entry name" value="REP-ASSOCIATED TYROSINE TRANSPOSASE"/>
    <property type="match status" value="1"/>
</dbReference>
<dbReference type="InterPro" id="IPR052715">
    <property type="entry name" value="RAYT_transposase"/>
</dbReference>
<dbReference type="NCBIfam" id="NF047646">
    <property type="entry name" value="REP_Tyr_transpos"/>
    <property type="match status" value="1"/>
</dbReference>
<evidence type="ECO:0000313" key="3">
    <source>
        <dbReference type="Proteomes" id="UP000633263"/>
    </source>
</evidence>
<name>A0ABQ2CPE5_9GAMM</name>
<organism evidence="2 3">
    <name type="scientific">Halopseudomonas pertucinogena</name>
    <dbReference type="NCBI Taxonomy" id="86175"/>
    <lineage>
        <taxon>Bacteria</taxon>
        <taxon>Pseudomonadati</taxon>
        <taxon>Pseudomonadota</taxon>
        <taxon>Gammaproteobacteria</taxon>
        <taxon>Pseudomonadales</taxon>
        <taxon>Pseudomonadaceae</taxon>
        <taxon>Halopseudomonas</taxon>
    </lineage>
</organism>
<dbReference type="SUPFAM" id="SSF143422">
    <property type="entry name" value="Transposase IS200-like"/>
    <property type="match status" value="1"/>
</dbReference>
<sequence>MNPHSGDFRGWYTSGKLPHFDAPGTIQFITFRLADSLPSHILREMRKEVDRLPEGLRSDALRVQMEKYLDQGYGSCVLFHPEMAATLQSAFQHHAGRRYELLSWVIMPNHVHILIRPSWSLPRIVQGWKSWSARWALLNAARLELALPVGGFWMRGYWDRYIRNEDHLASALDYIHQNPVKAGLCASAGQWPWSSACRENAVT</sequence>
<dbReference type="InterPro" id="IPR036515">
    <property type="entry name" value="Transposase_17_sf"/>
</dbReference>
<evidence type="ECO:0000313" key="2">
    <source>
        <dbReference type="EMBL" id="GGJ00117.1"/>
    </source>
</evidence>
<dbReference type="Gene3D" id="3.30.70.1290">
    <property type="entry name" value="Transposase IS200-like"/>
    <property type="match status" value="1"/>
</dbReference>
<feature type="domain" description="Transposase IS200-like" evidence="1">
    <location>
        <begin position="22"/>
        <end position="178"/>
    </location>
</feature>
<dbReference type="Pfam" id="PF01797">
    <property type="entry name" value="Y1_Tnp"/>
    <property type="match status" value="1"/>
</dbReference>
<reference evidence="3" key="1">
    <citation type="journal article" date="2019" name="Int. J. Syst. Evol. Microbiol.">
        <title>The Global Catalogue of Microorganisms (GCM) 10K type strain sequencing project: providing services to taxonomists for standard genome sequencing and annotation.</title>
        <authorList>
            <consortium name="The Broad Institute Genomics Platform"/>
            <consortium name="The Broad Institute Genome Sequencing Center for Infectious Disease"/>
            <person name="Wu L."/>
            <person name="Ma J."/>
        </authorList>
    </citation>
    <scope>NUCLEOTIDE SEQUENCE [LARGE SCALE GENOMIC DNA]</scope>
    <source>
        <strain evidence="3">JCM 11590</strain>
    </source>
</reference>
<proteinExistence type="predicted"/>